<proteinExistence type="predicted"/>
<protein>
    <submittedName>
        <fullName evidence="1">Uncharacterized protein</fullName>
    </submittedName>
</protein>
<feature type="non-terminal residue" evidence="1">
    <location>
        <position position="123"/>
    </location>
</feature>
<name>A0ACB8R7S8_9AGAM</name>
<keyword evidence="2" id="KW-1185">Reference proteome</keyword>
<comment type="caution">
    <text evidence="1">The sequence shown here is derived from an EMBL/GenBank/DDBJ whole genome shotgun (WGS) entry which is preliminary data.</text>
</comment>
<sequence>DVKALPELIKTHFKTWKDGAKPFQLEAMEAQLLGRDCIIHAATGAGKTGIAAGPHLAPSSKGKVTLFVSPLIALQNEQVSVLQSRYRATLRLLKVDTFKTEFGLSAVAINSAHGGCTKSLMKV</sequence>
<reference evidence="1" key="2">
    <citation type="journal article" date="2022" name="New Phytol.">
        <title>Evolutionary transition to the ectomycorrhizal habit in the genomes of a hyperdiverse lineage of mushroom-forming fungi.</title>
        <authorList>
            <person name="Looney B."/>
            <person name="Miyauchi S."/>
            <person name="Morin E."/>
            <person name="Drula E."/>
            <person name="Courty P.E."/>
            <person name="Kohler A."/>
            <person name="Kuo A."/>
            <person name="LaButti K."/>
            <person name="Pangilinan J."/>
            <person name="Lipzen A."/>
            <person name="Riley R."/>
            <person name="Andreopoulos W."/>
            <person name="He G."/>
            <person name="Johnson J."/>
            <person name="Nolan M."/>
            <person name="Tritt A."/>
            <person name="Barry K.W."/>
            <person name="Grigoriev I.V."/>
            <person name="Nagy L.G."/>
            <person name="Hibbett D."/>
            <person name="Henrissat B."/>
            <person name="Matheny P.B."/>
            <person name="Labbe J."/>
            <person name="Martin F.M."/>
        </authorList>
    </citation>
    <scope>NUCLEOTIDE SEQUENCE</scope>
    <source>
        <strain evidence="1">FP105234-sp</strain>
    </source>
</reference>
<dbReference type="EMBL" id="MU276220">
    <property type="protein sequence ID" value="KAI0040174.1"/>
    <property type="molecule type" value="Genomic_DNA"/>
</dbReference>
<gene>
    <name evidence="1" type="ORF">FA95DRAFT_1469483</name>
</gene>
<reference evidence="1" key="1">
    <citation type="submission" date="2021-02" db="EMBL/GenBank/DDBJ databases">
        <authorList>
            <consortium name="DOE Joint Genome Institute"/>
            <person name="Ahrendt S."/>
            <person name="Looney B.P."/>
            <person name="Miyauchi S."/>
            <person name="Morin E."/>
            <person name="Drula E."/>
            <person name="Courty P.E."/>
            <person name="Chicoki N."/>
            <person name="Fauchery L."/>
            <person name="Kohler A."/>
            <person name="Kuo A."/>
            <person name="Labutti K."/>
            <person name="Pangilinan J."/>
            <person name="Lipzen A."/>
            <person name="Riley R."/>
            <person name="Andreopoulos W."/>
            <person name="He G."/>
            <person name="Johnson J."/>
            <person name="Barry K.W."/>
            <person name="Grigoriev I.V."/>
            <person name="Nagy L."/>
            <person name="Hibbett D."/>
            <person name="Henrissat B."/>
            <person name="Matheny P.B."/>
            <person name="Labbe J."/>
            <person name="Martin F."/>
        </authorList>
    </citation>
    <scope>NUCLEOTIDE SEQUENCE</scope>
    <source>
        <strain evidence="1">FP105234-sp</strain>
    </source>
</reference>
<feature type="non-terminal residue" evidence="1">
    <location>
        <position position="1"/>
    </location>
</feature>
<evidence type="ECO:0000313" key="2">
    <source>
        <dbReference type="Proteomes" id="UP000814033"/>
    </source>
</evidence>
<dbReference type="Proteomes" id="UP000814033">
    <property type="component" value="Unassembled WGS sequence"/>
</dbReference>
<accession>A0ACB8R7S8</accession>
<evidence type="ECO:0000313" key="1">
    <source>
        <dbReference type="EMBL" id="KAI0040174.1"/>
    </source>
</evidence>
<organism evidence="1 2">
    <name type="scientific">Auriscalpium vulgare</name>
    <dbReference type="NCBI Taxonomy" id="40419"/>
    <lineage>
        <taxon>Eukaryota</taxon>
        <taxon>Fungi</taxon>
        <taxon>Dikarya</taxon>
        <taxon>Basidiomycota</taxon>
        <taxon>Agaricomycotina</taxon>
        <taxon>Agaricomycetes</taxon>
        <taxon>Russulales</taxon>
        <taxon>Auriscalpiaceae</taxon>
        <taxon>Auriscalpium</taxon>
    </lineage>
</organism>